<evidence type="ECO:0000313" key="2">
    <source>
        <dbReference type="EMBL" id="KAG7175223.1"/>
    </source>
</evidence>
<dbReference type="EMBL" id="JAHLQT010006108">
    <property type="protein sequence ID" value="KAG7175223.1"/>
    <property type="molecule type" value="Genomic_DNA"/>
</dbReference>
<sequence>MSTQRRYQTLPNLRALKRKKAKERESGGLLDGILLGALGRHVGGLSNLAGGAFSFLGGGGSVFRRREGSYSFYRRGNRSSSEDPLPETRETPRREKFGRHTLGRSWGPTLGRSLGHSRGHSMGHIPVHESEVTSFHRSPEHHAGRPEWQDDDDTVSMPQWEWMKVRYVTMGG</sequence>
<protein>
    <submittedName>
        <fullName evidence="2">Uncharacterized protein</fullName>
    </submittedName>
</protein>
<proteinExistence type="predicted"/>
<reference evidence="2" key="1">
    <citation type="journal article" date="2021" name="Sci. Adv.">
        <title>The American lobster genome reveals insights on longevity, neural, and immune adaptations.</title>
        <authorList>
            <person name="Polinski J.M."/>
            <person name="Zimin A.V."/>
            <person name="Clark K.F."/>
            <person name="Kohn A.B."/>
            <person name="Sadowski N."/>
            <person name="Timp W."/>
            <person name="Ptitsyn A."/>
            <person name="Khanna P."/>
            <person name="Romanova D.Y."/>
            <person name="Williams P."/>
            <person name="Greenwood S.J."/>
            <person name="Moroz L.L."/>
            <person name="Walt D.R."/>
            <person name="Bodnar A.G."/>
        </authorList>
    </citation>
    <scope>NUCLEOTIDE SEQUENCE</scope>
    <source>
        <strain evidence="2">GMGI-L3</strain>
    </source>
</reference>
<accession>A0A8J5N982</accession>
<feature type="compositionally biased region" description="Basic and acidic residues" evidence="1">
    <location>
        <begin position="86"/>
        <end position="95"/>
    </location>
</feature>
<evidence type="ECO:0000313" key="3">
    <source>
        <dbReference type="Proteomes" id="UP000747542"/>
    </source>
</evidence>
<feature type="region of interest" description="Disordered" evidence="1">
    <location>
        <begin position="73"/>
        <end position="153"/>
    </location>
</feature>
<feature type="compositionally biased region" description="Basic and acidic residues" evidence="1">
    <location>
        <begin position="137"/>
        <end position="148"/>
    </location>
</feature>
<organism evidence="2 3">
    <name type="scientific">Homarus americanus</name>
    <name type="common">American lobster</name>
    <dbReference type="NCBI Taxonomy" id="6706"/>
    <lineage>
        <taxon>Eukaryota</taxon>
        <taxon>Metazoa</taxon>
        <taxon>Ecdysozoa</taxon>
        <taxon>Arthropoda</taxon>
        <taxon>Crustacea</taxon>
        <taxon>Multicrustacea</taxon>
        <taxon>Malacostraca</taxon>
        <taxon>Eumalacostraca</taxon>
        <taxon>Eucarida</taxon>
        <taxon>Decapoda</taxon>
        <taxon>Pleocyemata</taxon>
        <taxon>Astacidea</taxon>
        <taxon>Nephropoidea</taxon>
        <taxon>Nephropidae</taxon>
        <taxon>Homarus</taxon>
    </lineage>
</organism>
<keyword evidence="3" id="KW-1185">Reference proteome</keyword>
<name>A0A8J5N982_HOMAM</name>
<dbReference type="AlphaFoldDB" id="A0A8J5N982"/>
<comment type="caution">
    <text evidence="2">The sequence shown here is derived from an EMBL/GenBank/DDBJ whole genome shotgun (WGS) entry which is preliminary data.</text>
</comment>
<dbReference type="Proteomes" id="UP000747542">
    <property type="component" value="Unassembled WGS sequence"/>
</dbReference>
<gene>
    <name evidence="2" type="ORF">Hamer_G001248</name>
</gene>
<evidence type="ECO:0000256" key="1">
    <source>
        <dbReference type="SAM" id="MobiDB-lite"/>
    </source>
</evidence>